<name>Q6ZGJ5_ORYSJ</name>
<dbReference type="EMBL" id="AP004125">
    <property type="protein sequence ID" value="BAD16937.1"/>
    <property type="molecule type" value="Genomic_DNA"/>
</dbReference>
<feature type="compositionally biased region" description="Basic and acidic residues" evidence="1">
    <location>
        <begin position="1"/>
        <end position="17"/>
    </location>
</feature>
<proteinExistence type="predicted"/>
<dbReference type="AlphaFoldDB" id="Q6ZGJ5"/>
<feature type="region of interest" description="Disordered" evidence="1">
    <location>
        <begin position="89"/>
        <end position="143"/>
    </location>
</feature>
<reference evidence="2" key="1">
    <citation type="submission" date="2001-08" db="EMBL/GenBank/DDBJ databases">
        <title>Oryza sativa nipponbare(GA3) genomic DNA, chromosome 2, BAC clone:OJ1079_F11.</title>
        <authorList>
            <person name="Sasaki T."/>
            <person name="Matsumoto T."/>
            <person name="Yamamoto K."/>
        </authorList>
    </citation>
    <scope>NUCLEOTIDE SEQUENCE</scope>
</reference>
<evidence type="ECO:0000313" key="2">
    <source>
        <dbReference type="EMBL" id="BAD16902.1"/>
    </source>
</evidence>
<evidence type="ECO:0000256" key="1">
    <source>
        <dbReference type="SAM" id="MobiDB-lite"/>
    </source>
</evidence>
<sequence>MGGWTRDRACGRREREPPLSVGKLTARNGSARAIDRSIPSCAVRKPYGAQPLKTRRSVDVEAPIIRFRPCMPAPQPLATLALSVQRRKAQLNSSKKKKGEKAKLTKEEDGDGIASRYPLARLPSHPSSRTAQQQQQQLDCNDRNVVVTETLQDHQNDRSRSIDRSINRTTACSSRAPNNPRFGGESNVGRRLARLQQQDSVDRLEMRRWWLFEGSVKLELGGRIACAAHHTDMACHSTTTVSRMLIRPDRYFCWSARLRAVYCRVVAGWLQACNESSLPSLADIVALFIAC</sequence>
<reference evidence="3" key="2">
    <citation type="submission" date="2001-08" db="EMBL/GenBank/DDBJ databases">
        <title>Oryza sativa nipponbare(GA3) genomic DNA, chromosome 2, BAC clone:OJ1767_D02.</title>
        <authorList>
            <person name="Sasaki T."/>
            <person name="Matsumoto T."/>
            <person name="Yamamoto K."/>
        </authorList>
    </citation>
    <scope>NUCLEOTIDE SEQUENCE</scope>
</reference>
<organism evidence="3 4">
    <name type="scientific">Oryza sativa subsp. japonica</name>
    <name type="common">Rice</name>
    <dbReference type="NCBI Taxonomy" id="39947"/>
    <lineage>
        <taxon>Eukaryota</taxon>
        <taxon>Viridiplantae</taxon>
        <taxon>Streptophyta</taxon>
        <taxon>Embryophyta</taxon>
        <taxon>Tracheophyta</taxon>
        <taxon>Spermatophyta</taxon>
        <taxon>Magnoliopsida</taxon>
        <taxon>Liliopsida</taxon>
        <taxon>Poales</taxon>
        <taxon>Poaceae</taxon>
        <taxon>BOP clade</taxon>
        <taxon>Oryzoideae</taxon>
        <taxon>Oryzeae</taxon>
        <taxon>Oryzinae</taxon>
        <taxon>Oryza</taxon>
        <taxon>Oryza sativa</taxon>
    </lineage>
</organism>
<feature type="compositionally biased region" description="Basic residues" evidence="1">
    <location>
        <begin position="89"/>
        <end position="100"/>
    </location>
</feature>
<feature type="region of interest" description="Disordered" evidence="1">
    <location>
        <begin position="1"/>
        <end position="31"/>
    </location>
</feature>
<reference evidence="4" key="3">
    <citation type="journal article" date="2005" name="Nature">
        <title>The map-based sequence of the rice genome.</title>
        <authorList>
            <consortium name="International rice genome sequencing project (IRGSP)"/>
            <person name="Matsumoto T."/>
            <person name="Wu J."/>
            <person name="Kanamori H."/>
            <person name="Katayose Y."/>
            <person name="Fujisawa M."/>
            <person name="Namiki N."/>
            <person name="Mizuno H."/>
            <person name="Yamamoto K."/>
            <person name="Antonio B.A."/>
            <person name="Baba T."/>
            <person name="Sakata K."/>
            <person name="Nagamura Y."/>
            <person name="Aoki H."/>
            <person name="Arikawa K."/>
            <person name="Arita K."/>
            <person name="Bito T."/>
            <person name="Chiden Y."/>
            <person name="Fujitsuka N."/>
            <person name="Fukunaka R."/>
            <person name="Hamada M."/>
            <person name="Harada C."/>
            <person name="Hayashi A."/>
            <person name="Hijishita S."/>
            <person name="Honda M."/>
            <person name="Hosokawa S."/>
            <person name="Ichikawa Y."/>
            <person name="Idonuma A."/>
            <person name="Iijima M."/>
            <person name="Ikeda M."/>
            <person name="Ikeno M."/>
            <person name="Ito K."/>
            <person name="Ito S."/>
            <person name="Ito T."/>
            <person name="Ito Y."/>
            <person name="Ito Y."/>
            <person name="Iwabuchi A."/>
            <person name="Kamiya K."/>
            <person name="Karasawa W."/>
            <person name="Kurita K."/>
            <person name="Katagiri S."/>
            <person name="Kikuta A."/>
            <person name="Kobayashi H."/>
            <person name="Kobayashi N."/>
            <person name="Machita K."/>
            <person name="Maehara T."/>
            <person name="Masukawa M."/>
            <person name="Mizubayashi T."/>
            <person name="Mukai Y."/>
            <person name="Nagasaki H."/>
            <person name="Nagata Y."/>
            <person name="Naito S."/>
            <person name="Nakashima M."/>
            <person name="Nakama Y."/>
            <person name="Nakamichi Y."/>
            <person name="Nakamura M."/>
            <person name="Meguro A."/>
            <person name="Negishi M."/>
            <person name="Ohta I."/>
            <person name="Ohta T."/>
            <person name="Okamoto M."/>
            <person name="Ono N."/>
            <person name="Saji S."/>
            <person name="Sakaguchi M."/>
            <person name="Sakai K."/>
            <person name="Shibata M."/>
            <person name="Shimokawa T."/>
            <person name="Song J."/>
            <person name="Takazaki Y."/>
            <person name="Terasawa K."/>
            <person name="Tsugane M."/>
            <person name="Tsuji K."/>
            <person name="Ueda S."/>
            <person name="Waki K."/>
            <person name="Yamagata H."/>
            <person name="Yamamoto M."/>
            <person name="Yamamoto S."/>
            <person name="Yamane H."/>
            <person name="Yoshiki S."/>
            <person name="Yoshihara R."/>
            <person name="Yukawa K."/>
            <person name="Zhong H."/>
            <person name="Yano M."/>
            <person name="Yuan Q."/>
            <person name="Ouyang S."/>
            <person name="Liu J."/>
            <person name="Jones K.M."/>
            <person name="Gansberger K."/>
            <person name="Moffat K."/>
            <person name="Hill J."/>
            <person name="Bera J."/>
            <person name="Fadrosh D."/>
            <person name="Jin S."/>
            <person name="Johri S."/>
            <person name="Kim M."/>
            <person name="Overton L."/>
            <person name="Reardon M."/>
            <person name="Tsitrin T."/>
            <person name="Vuong H."/>
            <person name="Weaver B."/>
            <person name="Ciecko A."/>
            <person name="Tallon L."/>
            <person name="Jackson J."/>
            <person name="Pai G."/>
            <person name="Aken S.V."/>
            <person name="Utterback T."/>
            <person name="Reidmuller S."/>
            <person name="Feldblyum T."/>
            <person name="Hsiao J."/>
            <person name="Zismann V."/>
            <person name="Iobst S."/>
            <person name="de Vazeille A.R."/>
            <person name="Buell C.R."/>
            <person name="Ying K."/>
            <person name="Li Y."/>
            <person name="Lu T."/>
            <person name="Huang Y."/>
            <person name="Zhao Q."/>
            <person name="Feng Q."/>
            <person name="Zhang L."/>
            <person name="Zhu J."/>
            <person name="Weng Q."/>
            <person name="Mu J."/>
            <person name="Lu Y."/>
            <person name="Fan D."/>
            <person name="Liu Y."/>
            <person name="Guan J."/>
            <person name="Zhang Y."/>
            <person name="Yu S."/>
            <person name="Liu X."/>
            <person name="Zhang Y."/>
            <person name="Hong G."/>
            <person name="Han B."/>
            <person name="Choisne N."/>
            <person name="Demange N."/>
            <person name="Orjeda G."/>
            <person name="Samain S."/>
            <person name="Cattolico L."/>
            <person name="Pelletier E."/>
            <person name="Couloux A."/>
            <person name="Segurens B."/>
            <person name="Wincker P."/>
            <person name="D'Hont A."/>
            <person name="Scarpelli C."/>
            <person name="Weissenbach J."/>
            <person name="Salanoubat M."/>
            <person name="Quetier F."/>
            <person name="Yu Y."/>
            <person name="Kim H.R."/>
            <person name="Rambo T."/>
            <person name="Currie J."/>
            <person name="Collura K."/>
            <person name="Luo M."/>
            <person name="Yang T."/>
            <person name="Ammiraju J.S.S."/>
            <person name="Engler F."/>
            <person name="Soderlund C."/>
            <person name="Wing R.A."/>
            <person name="Palmer L.E."/>
            <person name="de la Bastide M."/>
            <person name="Spiegel L."/>
            <person name="Nascimento L."/>
            <person name="Zutavern T."/>
            <person name="O'Shaughnessy A."/>
            <person name="Dike S."/>
            <person name="Dedhia N."/>
            <person name="Preston R."/>
            <person name="Balija V."/>
            <person name="McCombie W.R."/>
            <person name="Chow T."/>
            <person name="Chen H."/>
            <person name="Chung M."/>
            <person name="Chen C."/>
            <person name="Shaw J."/>
            <person name="Wu H."/>
            <person name="Hsiao K."/>
            <person name="Chao Y."/>
            <person name="Chu M."/>
            <person name="Cheng C."/>
            <person name="Hour A."/>
            <person name="Lee P."/>
            <person name="Lin S."/>
            <person name="Lin Y."/>
            <person name="Liou J."/>
            <person name="Liu S."/>
            <person name="Hsing Y."/>
            <person name="Raghuvanshi S."/>
            <person name="Mohanty A."/>
            <person name="Bharti A.K."/>
            <person name="Gaur A."/>
            <person name="Gupta V."/>
            <person name="Kumar D."/>
            <person name="Ravi V."/>
            <person name="Vij S."/>
            <person name="Kapur A."/>
            <person name="Khurana P."/>
            <person name="Khurana P."/>
            <person name="Khurana J.P."/>
            <person name="Tyagi A.K."/>
            <person name="Gaikwad K."/>
            <person name="Singh A."/>
            <person name="Dalal V."/>
            <person name="Srivastava S."/>
            <person name="Dixit A."/>
            <person name="Pal A.K."/>
            <person name="Ghazi I.A."/>
            <person name="Yadav M."/>
            <person name="Pandit A."/>
            <person name="Bhargava A."/>
            <person name="Sureshbabu K."/>
            <person name="Batra K."/>
            <person name="Sharma T.R."/>
            <person name="Mohapatra T."/>
            <person name="Singh N.K."/>
            <person name="Messing J."/>
            <person name="Nelson A.B."/>
            <person name="Fuks G."/>
            <person name="Kavchok S."/>
            <person name="Keizer G."/>
            <person name="Linton E."/>
            <person name="Llaca V."/>
            <person name="Song R."/>
            <person name="Tanyolac B."/>
            <person name="Young S."/>
            <person name="Ho-Il K."/>
            <person name="Hahn J.H."/>
            <person name="Sangsakoo G."/>
            <person name="Vanavichit A."/>
            <person name="de Mattos Luiz.A.T."/>
            <person name="Zimmer P.D."/>
            <person name="Malone G."/>
            <person name="Dellagostin O."/>
            <person name="de Oliveira A.C."/>
            <person name="Bevan M."/>
            <person name="Bancroft I."/>
            <person name="Minx P."/>
            <person name="Cordum H."/>
            <person name="Wilson R."/>
            <person name="Cheng Z."/>
            <person name="Jin W."/>
            <person name="Jiang J."/>
            <person name="Leong S.A."/>
            <person name="Iwama H."/>
            <person name="Gojobori T."/>
            <person name="Itoh T."/>
            <person name="Niimura Y."/>
            <person name="Fujii Y."/>
            <person name="Habara T."/>
            <person name="Sakai H."/>
            <person name="Sato Y."/>
            <person name="Wilson G."/>
            <person name="Kumar K."/>
            <person name="McCouch S."/>
            <person name="Juretic N."/>
            <person name="Hoen D."/>
            <person name="Wright S."/>
            <person name="Bruskiewich R."/>
            <person name="Bureau T."/>
            <person name="Miyao A."/>
            <person name="Hirochika H."/>
            <person name="Nishikawa T."/>
            <person name="Kadowaki K."/>
            <person name="Sugiura M."/>
            <person name="Burr B."/>
            <person name="Sasaki T."/>
        </authorList>
    </citation>
    <scope>NUCLEOTIDE SEQUENCE [LARGE SCALE GENOMIC DNA]</scope>
    <source>
        <strain evidence="4">cv. Nipponbare</strain>
    </source>
</reference>
<dbReference type="EMBL" id="AP004080">
    <property type="protein sequence ID" value="BAD16902.1"/>
    <property type="molecule type" value="Genomic_DNA"/>
</dbReference>
<dbReference type="Proteomes" id="UP000000763">
    <property type="component" value="Chromosome 2"/>
</dbReference>
<evidence type="ECO:0000313" key="4">
    <source>
        <dbReference type="Proteomes" id="UP000000763"/>
    </source>
</evidence>
<evidence type="ECO:0000313" key="3">
    <source>
        <dbReference type="EMBL" id="BAD16937.1"/>
    </source>
</evidence>
<reference evidence="4" key="4">
    <citation type="journal article" date="2008" name="Nucleic Acids Res.">
        <title>The rice annotation project database (RAP-DB): 2008 update.</title>
        <authorList>
            <consortium name="The rice annotation project (RAP)"/>
        </authorList>
    </citation>
    <scope>GENOME REANNOTATION</scope>
    <source>
        <strain evidence="4">cv. Nipponbare</strain>
    </source>
</reference>
<gene>
    <name evidence="2" type="ORF">OJ1079_F11.3</name>
    <name evidence="3" type="ORF">OJ1767_D02.18</name>
</gene>
<accession>Q6ZGJ5</accession>
<protein>
    <submittedName>
        <fullName evidence="3">Uncharacterized protein</fullName>
    </submittedName>
</protein>